<name>F9GB18_FUSOF</name>
<dbReference type="InterPro" id="IPR001138">
    <property type="entry name" value="Zn2Cys6_DnaBD"/>
</dbReference>
<dbReference type="SMART" id="SM00066">
    <property type="entry name" value="GAL4"/>
    <property type="match status" value="1"/>
</dbReference>
<evidence type="ECO:0000256" key="1">
    <source>
        <dbReference type="ARBA" id="ARBA00022723"/>
    </source>
</evidence>
<organism evidence="7">
    <name type="scientific">Fusarium oxysporum (strain Fo5176)</name>
    <name type="common">Fusarium vascular wilt</name>
    <dbReference type="NCBI Taxonomy" id="660025"/>
    <lineage>
        <taxon>Eukaryota</taxon>
        <taxon>Fungi</taxon>
        <taxon>Dikarya</taxon>
        <taxon>Ascomycota</taxon>
        <taxon>Pezizomycotina</taxon>
        <taxon>Sordariomycetes</taxon>
        <taxon>Hypocreomycetidae</taxon>
        <taxon>Hypocreales</taxon>
        <taxon>Nectriaceae</taxon>
        <taxon>Fusarium</taxon>
        <taxon>Fusarium oxysporum species complex</taxon>
    </lineage>
</organism>
<dbReference type="Gene3D" id="4.10.240.10">
    <property type="entry name" value="Zn(2)-C6 fungal-type DNA-binding domain"/>
    <property type="match status" value="1"/>
</dbReference>
<evidence type="ECO:0000256" key="2">
    <source>
        <dbReference type="ARBA" id="ARBA00022833"/>
    </source>
</evidence>
<evidence type="ECO:0000259" key="6">
    <source>
        <dbReference type="PROSITE" id="PS50048"/>
    </source>
</evidence>
<dbReference type="SUPFAM" id="SSF57701">
    <property type="entry name" value="Zn2/Cys6 DNA-binding domain"/>
    <property type="match status" value="1"/>
</dbReference>
<evidence type="ECO:0000256" key="3">
    <source>
        <dbReference type="ARBA" id="ARBA00023015"/>
    </source>
</evidence>
<evidence type="ECO:0000256" key="5">
    <source>
        <dbReference type="ARBA" id="ARBA00023242"/>
    </source>
</evidence>
<dbReference type="OrthoDB" id="9930022at2759"/>
<keyword evidence="2" id="KW-0862">Zinc</keyword>
<dbReference type="Pfam" id="PF00172">
    <property type="entry name" value="Zn_clus"/>
    <property type="match status" value="1"/>
</dbReference>
<dbReference type="PANTHER" id="PTHR47660">
    <property type="entry name" value="TRANSCRIPTION FACTOR WITH C2H2 AND ZN(2)-CYS(6) DNA BINDING DOMAIN (EUROFUNG)-RELATED-RELATED"/>
    <property type="match status" value="1"/>
</dbReference>
<accession>F9GB18</accession>
<gene>
    <name evidence="7" type="ORF">FOXB_15851</name>
</gene>
<proteinExistence type="predicted"/>
<dbReference type="EMBL" id="AFQF01004382">
    <property type="protein sequence ID" value="EGU73640.1"/>
    <property type="molecule type" value="Genomic_DNA"/>
</dbReference>
<dbReference type="PROSITE" id="PS50048">
    <property type="entry name" value="ZN2_CY6_FUNGAL_2"/>
    <property type="match status" value="1"/>
</dbReference>
<evidence type="ECO:0000313" key="7">
    <source>
        <dbReference type="EMBL" id="EGU73640.1"/>
    </source>
</evidence>
<reference evidence="7" key="1">
    <citation type="journal article" date="2012" name="Mol. Plant Microbe Interact.">
        <title>A highly conserved effector in Fusarium oxysporum is required for full virulence on Arabidopsis.</title>
        <authorList>
            <person name="Thatcher L.F."/>
            <person name="Gardiner D.M."/>
            <person name="Kazan K."/>
            <person name="Manners J."/>
        </authorList>
    </citation>
    <scope>NUCLEOTIDE SEQUENCE [LARGE SCALE GENOMIC DNA]</scope>
    <source>
        <strain evidence="7">Fo5176</strain>
    </source>
</reference>
<dbReference type="PANTHER" id="PTHR47660:SF3">
    <property type="entry name" value="FINGER DOMAIN PROTEIN, PUTATIVE (AFU_ORTHOLOGUE AFUA_4G03310)-RELATED"/>
    <property type="match status" value="1"/>
</dbReference>
<sequence length="481" mass="54118">MYVTKTPFTVSTRKTLLSIIASNCYGSAGGHRSLWIPRAASYSVLCPIDKSCPKHFLFLVVPVPDFPIAEPIWRSHHMQACAACVKAKRKCSRQSPACLRCRSRGLDCQYPAKRLSRWVLMPDAPPETSSEEYSPPRLNAETALRGLDPLLLLDEEMTHAHLSSWFTSIHTWDTVYSERLKTDAFSSFDLDGYVRKVRGWLAEWVQTGSNPFIHRQLYSLRFPRSIQDAYMCLSCFLNKTPANEQLVMRLVEERSQALLNEHGFDTAGSLVLRGQGNGLDLMDHIARVQALFIYQFIGLFEDKVSSRPVAQSRNDVLLAWTKEMVSAAATTVPSGVRDILASSEPGKYYDKEFIQLLWHSWIVSETVRRTWNVMATMLGLFGFVKGGRTAPCPGGMMFTTQIGVWEAKSATEWLEICSSRSVGLMQVAEACELIYSAECKQINEFTTTTLELTYGRERVQQSMKYCKARGVGNAGLAEKRG</sequence>
<dbReference type="CDD" id="cd00067">
    <property type="entry name" value="GAL4"/>
    <property type="match status" value="1"/>
</dbReference>
<keyword evidence="5" id="KW-0539">Nucleus</keyword>
<keyword evidence="4" id="KW-0804">Transcription</keyword>
<evidence type="ECO:0000256" key="4">
    <source>
        <dbReference type="ARBA" id="ARBA00023163"/>
    </source>
</evidence>
<comment type="caution">
    <text evidence="7">The sequence shown here is derived from an EMBL/GenBank/DDBJ whole genome shotgun (WGS) entry which is preliminary data.</text>
</comment>
<keyword evidence="1" id="KW-0479">Metal-binding</keyword>
<keyword evidence="3" id="KW-0805">Transcription regulation</keyword>
<dbReference type="InterPro" id="IPR036864">
    <property type="entry name" value="Zn2-C6_fun-type_DNA-bd_sf"/>
</dbReference>
<dbReference type="GO" id="GO:0000981">
    <property type="term" value="F:DNA-binding transcription factor activity, RNA polymerase II-specific"/>
    <property type="evidence" value="ECO:0007669"/>
    <property type="project" value="InterPro"/>
</dbReference>
<dbReference type="GO" id="GO:0008270">
    <property type="term" value="F:zinc ion binding"/>
    <property type="evidence" value="ECO:0007669"/>
    <property type="project" value="InterPro"/>
</dbReference>
<dbReference type="AlphaFoldDB" id="F9GB18"/>
<feature type="domain" description="Zn(2)-C6 fungal-type" evidence="6">
    <location>
        <begin position="80"/>
        <end position="110"/>
    </location>
</feature>
<protein>
    <recommendedName>
        <fullName evidence="6">Zn(2)-C6 fungal-type domain-containing protein</fullName>
    </recommendedName>
</protein>
<dbReference type="STRING" id="660025.F9GB18"/>